<protein>
    <submittedName>
        <fullName evidence="7">ABC transporter permease</fullName>
    </submittedName>
</protein>
<sequence>MSFLEIIAFIVPNALFYAAPLIFTGLGTVFTERSGVTNIGAEGLMQIGAFTAIVFNLAMADVLSSMTLWVAILVAMVVSMIFSLLLAVASVTFRADQIVTGVAINFLALGLTLFLVKKLFDGHGQTPMIQERILRFDIPYLSEIPIIGPIFFENVYLTSYLAILAAIIGWIVLYKTPFGLRLRSVGEHPMAADTMGIKVNRMRYIGVMISGALAGIGGAIYAQSISLDYSHATISGQGFMAIAAMIFGKWNPLGMMGAAIFFGFAQSLSTVGSSLPIIEDIPSVYLFILPYVLTILAIAGFIGKSEAPKALNIPYVKGNR</sequence>
<gene>
    <name evidence="7" type="ORF">OE105_05415</name>
</gene>
<name>A0A9E8RZ51_9BACI</name>
<dbReference type="PANTHER" id="PTHR43370">
    <property type="entry name" value="SUGAR ABC TRANSPORTER INTEGRAL MEMBRANE PROTEIN-RELATED"/>
    <property type="match status" value="1"/>
</dbReference>
<feature type="transmembrane region" description="Helical" evidence="6">
    <location>
        <begin position="66"/>
        <end position="91"/>
    </location>
</feature>
<keyword evidence="3 6" id="KW-0812">Transmembrane</keyword>
<keyword evidence="8" id="KW-1185">Reference proteome</keyword>
<evidence type="ECO:0000256" key="1">
    <source>
        <dbReference type="ARBA" id="ARBA00004651"/>
    </source>
</evidence>
<evidence type="ECO:0000313" key="7">
    <source>
        <dbReference type="EMBL" id="WAA13546.1"/>
    </source>
</evidence>
<reference evidence="7" key="1">
    <citation type="submission" date="2022-09" db="EMBL/GenBank/DDBJ databases">
        <title>Complete Genomes of Fervidibacillus albus and Fervidibacillus halotolerans isolated from tidal flat sediments.</title>
        <authorList>
            <person name="Kwon K.K."/>
            <person name="Yang S.-H."/>
            <person name="Park M.J."/>
            <person name="Oh H.-M."/>
        </authorList>
    </citation>
    <scope>NUCLEOTIDE SEQUENCE</scope>
    <source>
        <strain evidence="7">MEBiC13594</strain>
    </source>
</reference>
<keyword evidence="2" id="KW-1003">Cell membrane</keyword>
<dbReference type="PANTHER" id="PTHR43370:SF1">
    <property type="entry name" value="GUANOSINE ABC TRANSPORTER PERMEASE PROTEIN NUPQ"/>
    <property type="match status" value="1"/>
</dbReference>
<dbReference type="EMBL" id="CP106877">
    <property type="protein sequence ID" value="WAA13546.1"/>
    <property type="molecule type" value="Genomic_DNA"/>
</dbReference>
<proteinExistence type="predicted"/>
<dbReference type="CDD" id="cd06580">
    <property type="entry name" value="TM_PBP1_transp_TpRbsC_like"/>
    <property type="match status" value="1"/>
</dbReference>
<dbReference type="RefSeq" id="WP_275421721.1">
    <property type="nucleotide sequence ID" value="NZ_CP106877.1"/>
</dbReference>
<dbReference type="GO" id="GO:0022857">
    <property type="term" value="F:transmembrane transporter activity"/>
    <property type="evidence" value="ECO:0007669"/>
    <property type="project" value="InterPro"/>
</dbReference>
<evidence type="ECO:0000256" key="5">
    <source>
        <dbReference type="ARBA" id="ARBA00023136"/>
    </source>
</evidence>
<keyword evidence="4 6" id="KW-1133">Transmembrane helix</keyword>
<evidence type="ECO:0000313" key="8">
    <source>
        <dbReference type="Proteomes" id="UP001164726"/>
    </source>
</evidence>
<comment type="subcellular location">
    <subcellularLocation>
        <location evidence="1">Cell membrane</location>
        <topology evidence="1">Multi-pass membrane protein</topology>
    </subcellularLocation>
</comment>
<dbReference type="AlphaFoldDB" id="A0A9E8RZ51"/>
<evidence type="ECO:0000256" key="4">
    <source>
        <dbReference type="ARBA" id="ARBA00022989"/>
    </source>
</evidence>
<feature type="transmembrane region" description="Helical" evidence="6">
    <location>
        <begin position="155"/>
        <end position="174"/>
    </location>
</feature>
<dbReference type="Proteomes" id="UP001164726">
    <property type="component" value="Chromosome"/>
</dbReference>
<dbReference type="Pfam" id="PF02653">
    <property type="entry name" value="BPD_transp_2"/>
    <property type="match status" value="1"/>
</dbReference>
<feature type="transmembrane region" description="Helical" evidence="6">
    <location>
        <begin position="98"/>
        <end position="116"/>
    </location>
</feature>
<feature type="transmembrane region" description="Helical" evidence="6">
    <location>
        <begin position="204"/>
        <end position="223"/>
    </location>
</feature>
<feature type="transmembrane region" description="Helical" evidence="6">
    <location>
        <begin position="284"/>
        <end position="303"/>
    </location>
</feature>
<dbReference type="GO" id="GO:0005886">
    <property type="term" value="C:plasma membrane"/>
    <property type="evidence" value="ECO:0007669"/>
    <property type="project" value="UniProtKB-SubCell"/>
</dbReference>
<keyword evidence="5 6" id="KW-0472">Membrane</keyword>
<dbReference type="KEGG" id="fhl:OE105_05415"/>
<organism evidence="7 8">
    <name type="scientific">Fervidibacillus halotolerans</name>
    <dbReference type="NCBI Taxonomy" id="2980027"/>
    <lineage>
        <taxon>Bacteria</taxon>
        <taxon>Bacillati</taxon>
        <taxon>Bacillota</taxon>
        <taxon>Bacilli</taxon>
        <taxon>Bacillales</taxon>
        <taxon>Bacillaceae</taxon>
        <taxon>Fervidibacillus</taxon>
    </lineage>
</organism>
<dbReference type="InterPro" id="IPR001851">
    <property type="entry name" value="ABC_transp_permease"/>
</dbReference>
<evidence type="ECO:0000256" key="6">
    <source>
        <dbReference type="SAM" id="Phobius"/>
    </source>
</evidence>
<evidence type="ECO:0000256" key="2">
    <source>
        <dbReference type="ARBA" id="ARBA00022475"/>
    </source>
</evidence>
<accession>A0A9E8RZ51</accession>
<feature type="transmembrane region" description="Helical" evidence="6">
    <location>
        <begin position="6"/>
        <end position="31"/>
    </location>
</feature>
<evidence type="ECO:0000256" key="3">
    <source>
        <dbReference type="ARBA" id="ARBA00022692"/>
    </source>
</evidence>